<feature type="transmembrane region" description="Helical" evidence="1">
    <location>
        <begin position="14"/>
        <end position="35"/>
    </location>
</feature>
<dbReference type="RefSeq" id="WP_377931543.1">
    <property type="nucleotide sequence ID" value="NZ_JBHUMF010000001.1"/>
</dbReference>
<evidence type="ECO:0008006" key="4">
    <source>
        <dbReference type="Google" id="ProtNLM"/>
    </source>
</evidence>
<feature type="transmembrane region" description="Helical" evidence="1">
    <location>
        <begin position="92"/>
        <end position="111"/>
    </location>
</feature>
<keyword evidence="1" id="KW-1133">Transmembrane helix</keyword>
<feature type="transmembrane region" description="Helical" evidence="1">
    <location>
        <begin position="41"/>
        <end position="59"/>
    </location>
</feature>
<organism evidence="2 3">
    <name type="scientific">Bacillus seohaeanensis</name>
    <dbReference type="NCBI Taxonomy" id="284580"/>
    <lineage>
        <taxon>Bacteria</taxon>
        <taxon>Bacillati</taxon>
        <taxon>Bacillota</taxon>
        <taxon>Bacilli</taxon>
        <taxon>Bacillales</taxon>
        <taxon>Bacillaceae</taxon>
        <taxon>Bacillus</taxon>
    </lineage>
</organism>
<sequence length="191" mass="21993">MEPKELGNMRLKQLTISNVLIVIPIIIFFILISVFTITFAHIFFVLGVILLIQGVLGFIKGDSTRSIIPTFEKVAIYEKQKMGNEWYKQRKVGYVWQLILSSLLFLQSYLNQDSTDNGFQIEFMFMFIITFFILVMINISLVIHFRKVDHATKELDFKGYTWKSNLIAIAVGVVFALVMFVIALSYIISGM</sequence>
<dbReference type="Proteomes" id="UP001597506">
    <property type="component" value="Unassembled WGS sequence"/>
</dbReference>
<evidence type="ECO:0000256" key="1">
    <source>
        <dbReference type="SAM" id="Phobius"/>
    </source>
</evidence>
<dbReference type="EMBL" id="JBHUMF010000001">
    <property type="protein sequence ID" value="MFD2679150.1"/>
    <property type="molecule type" value="Genomic_DNA"/>
</dbReference>
<keyword evidence="1" id="KW-0472">Membrane</keyword>
<evidence type="ECO:0000313" key="2">
    <source>
        <dbReference type="EMBL" id="MFD2679150.1"/>
    </source>
</evidence>
<feature type="transmembrane region" description="Helical" evidence="1">
    <location>
        <begin position="123"/>
        <end position="145"/>
    </location>
</feature>
<protein>
    <recommendedName>
        <fullName evidence="4">DUF3278 domain-containing protein</fullName>
    </recommendedName>
</protein>
<accession>A0ABW5RLI3</accession>
<evidence type="ECO:0000313" key="3">
    <source>
        <dbReference type="Proteomes" id="UP001597506"/>
    </source>
</evidence>
<feature type="transmembrane region" description="Helical" evidence="1">
    <location>
        <begin position="166"/>
        <end position="188"/>
    </location>
</feature>
<name>A0ABW5RLI3_9BACI</name>
<keyword evidence="1" id="KW-0812">Transmembrane</keyword>
<gene>
    <name evidence="2" type="ORF">ACFSUL_00125</name>
</gene>
<keyword evidence="3" id="KW-1185">Reference proteome</keyword>
<comment type="caution">
    <text evidence="2">The sequence shown here is derived from an EMBL/GenBank/DDBJ whole genome shotgun (WGS) entry which is preliminary data.</text>
</comment>
<reference evidence="3" key="1">
    <citation type="journal article" date="2019" name="Int. J. Syst. Evol. Microbiol.">
        <title>The Global Catalogue of Microorganisms (GCM) 10K type strain sequencing project: providing services to taxonomists for standard genome sequencing and annotation.</title>
        <authorList>
            <consortium name="The Broad Institute Genomics Platform"/>
            <consortium name="The Broad Institute Genome Sequencing Center for Infectious Disease"/>
            <person name="Wu L."/>
            <person name="Ma J."/>
        </authorList>
    </citation>
    <scope>NUCLEOTIDE SEQUENCE [LARGE SCALE GENOMIC DNA]</scope>
    <source>
        <strain evidence="3">KCTC 3913</strain>
    </source>
</reference>
<proteinExistence type="predicted"/>